<feature type="region of interest" description="Disordered" evidence="7">
    <location>
        <begin position="234"/>
        <end position="309"/>
    </location>
</feature>
<evidence type="ECO:0000313" key="10">
    <source>
        <dbReference type="EMBL" id="KAG9068436.1"/>
    </source>
</evidence>
<sequence>MVKRDPNAHQTNHYKSTHHSGGKDNKKSGGKAGKGNKSINKFLGIGKPGPHLLKHKKLQEAKKKHKGQGSTSDNSKNKGSHNNNNINNKNNNNISNSKNNNSNSNNNKNNNNNKDRHLFGNQNVSTFVNGRILRNNKKKALRKLIPTSSNNSNNTNNNNAIINASTNRNRSNSLGEEMAFTTPNWDAQGNAIVPPISHVDNSNHVEYQTDINYQYQPAPVHEEEERAKRRIEKKLRRKSNKHERKLIAKQAKSEEDQTVVPNQAAAPAAGSSPHQPISLDSPSTAADDTDDSGDSKDEMQRGDDFIGFGDEASENELDAVIASNNRTPAEPSHAGQKRKRDPDYGSDTEGATGPPPGCPWMGHRQYSKLPSVPIMLTQELKDFVDFLSPTPEEHQVRKYVIQWIAKTVSELWPDSEVHVFGSYDTQLYLPSSDLDLVVLRARDFSKEDLYKLSRHLKAKQVTNDVQVIAKARVPIIKFKERLSKIPVDISFNITNGIESAEIVRNYMETTPALRSMTMLIKHFLMIKGQNEVFQGGIGSYTTMIMILSFLQMHPQIQANKLNPEDNLGVLLIEFFELYGLCFNYNQVGISVANGGSYFLKPPNNNPNNRELLLSSIDPNDPTNDTAKGSYALRMIREVFVGAYGTLTKTVQQRHRVLFGGGSSQTSSHYRFDDHNRVPADSRGKSSALHHQTQVSLIRDVLSIPLDVQQGRQHLEKVFYSGHFQDIFDDPHGAHGLTE</sequence>
<evidence type="ECO:0000256" key="5">
    <source>
        <dbReference type="ARBA" id="ARBA00022723"/>
    </source>
</evidence>
<dbReference type="GO" id="GO:0010605">
    <property type="term" value="P:negative regulation of macromolecule metabolic process"/>
    <property type="evidence" value="ECO:0007669"/>
    <property type="project" value="UniProtKB-ARBA"/>
</dbReference>
<comment type="cofactor">
    <cofactor evidence="1">
        <name>Mn(2+)</name>
        <dbReference type="ChEBI" id="CHEBI:29035"/>
    </cofactor>
</comment>
<name>A0A9P7XWJ2_9FUNG</name>
<dbReference type="InterPro" id="IPR045862">
    <property type="entry name" value="Trf4-like"/>
</dbReference>
<dbReference type="Pfam" id="PF22600">
    <property type="entry name" value="MTPAP-like_central"/>
    <property type="match status" value="1"/>
</dbReference>
<evidence type="ECO:0000256" key="3">
    <source>
        <dbReference type="ARBA" id="ARBA00012388"/>
    </source>
</evidence>
<feature type="region of interest" description="Disordered" evidence="7">
    <location>
        <begin position="323"/>
        <end position="359"/>
    </location>
</feature>
<evidence type="ECO:0000256" key="2">
    <source>
        <dbReference type="ARBA" id="ARBA00008593"/>
    </source>
</evidence>
<proteinExistence type="inferred from homology"/>
<reference evidence="10" key="1">
    <citation type="submission" date="2021-06" db="EMBL/GenBank/DDBJ databases">
        <title>Genome Sequence of Mortierella hyaline Strain SCG-10, a Cold-Adapted, Nitrate-Reducing Fungus Isolated from Soil in Minnesota, USA.</title>
        <authorList>
            <person name="Aldossari N."/>
        </authorList>
    </citation>
    <scope>NUCLEOTIDE SEQUENCE</scope>
    <source>
        <strain evidence="10">SCG-10</strain>
    </source>
</reference>
<comment type="similarity">
    <text evidence="2">Belongs to the DNA polymerase type-B-like family.</text>
</comment>
<feature type="region of interest" description="Disordered" evidence="7">
    <location>
        <begin position="661"/>
        <end position="688"/>
    </location>
</feature>
<dbReference type="Gene3D" id="1.10.1410.10">
    <property type="match status" value="1"/>
</dbReference>
<dbReference type="Proteomes" id="UP000707451">
    <property type="component" value="Unassembled WGS sequence"/>
</dbReference>
<accession>A0A9P7XWJ2</accession>
<evidence type="ECO:0000256" key="4">
    <source>
        <dbReference type="ARBA" id="ARBA00022679"/>
    </source>
</evidence>
<evidence type="ECO:0000259" key="9">
    <source>
        <dbReference type="Pfam" id="PF22600"/>
    </source>
</evidence>
<dbReference type="PANTHER" id="PTHR23092">
    <property type="entry name" value="POLY(A) RNA POLYMERASE"/>
    <property type="match status" value="1"/>
</dbReference>
<dbReference type="GO" id="GO:0003729">
    <property type="term" value="F:mRNA binding"/>
    <property type="evidence" value="ECO:0007669"/>
    <property type="project" value="TreeGrafter"/>
</dbReference>
<feature type="compositionally biased region" description="Basic residues" evidence="7">
    <location>
        <begin position="234"/>
        <end position="244"/>
    </location>
</feature>
<dbReference type="Gene3D" id="3.30.460.10">
    <property type="entry name" value="Beta Polymerase, domain 2"/>
    <property type="match status" value="1"/>
</dbReference>
<dbReference type="GO" id="GO:0043634">
    <property type="term" value="P:polyadenylation-dependent ncRNA catabolic process"/>
    <property type="evidence" value="ECO:0007669"/>
    <property type="project" value="TreeGrafter"/>
</dbReference>
<dbReference type="GO" id="GO:1990817">
    <property type="term" value="F:poly(A) RNA polymerase activity"/>
    <property type="evidence" value="ECO:0007669"/>
    <property type="project" value="UniProtKB-EC"/>
</dbReference>
<dbReference type="InterPro" id="IPR054708">
    <property type="entry name" value="MTPAP-like_central"/>
</dbReference>
<dbReference type="FunFam" id="3.30.460.10:FF:000006">
    <property type="entry name" value="non-canonical poly(A) RNA polymerase PAPD5"/>
    <property type="match status" value="1"/>
</dbReference>
<keyword evidence="4" id="KW-0808">Transferase</keyword>
<dbReference type="OrthoDB" id="273917at2759"/>
<feature type="compositionally biased region" description="Basic and acidic residues" evidence="7">
    <location>
        <begin position="669"/>
        <end position="683"/>
    </location>
</feature>
<dbReference type="GO" id="GO:0046872">
    <property type="term" value="F:metal ion binding"/>
    <property type="evidence" value="ECO:0007669"/>
    <property type="project" value="UniProtKB-KW"/>
</dbReference>
<dbReference type="EMBL" id="JAHRHY010000006">
    <property type="protein sequence ID" value="KAG9068436.1"/>
    <property type="molecule type" value="Genomic_DNA"/>
</dbReference>
<dbReference type="InterPro" id="IPR002058">
    <property type="entry name" value="PAP_assoc"/>
</dbReference>
<dbReference type="GO" id="GO:0005730">
    <property type="term" value="C:nucleolus"/>
    <property type="evidence" value="ECO:0007669"/>
    <property type="project" value="TreeGrafter"/>
</dbReference>
<dbReference type="GO" id="GO:0031499">
    <property type="term" value="C:TRAMP complex"/>
    <property type="evidence" value="ECO:0007669"/>
    <property type="project" value="TreeGrafter"/>
</dbReference>
<dbReference type="SUPFAM" id="SSF81631">
    <property type="entry name" value="PAP/OAS1 substrate-binding domain"/>
    <property type="match status" value="1"/>
</dbReference>
<dbReference type="GO" id="GO:0031123">
    <property type="term" value="P:RNA 3'-end processing"/>
    <property type="evidence" value="ECO:0007669"/>
    <property type="project" value="TreeGrafter"/>
</dbReference>
<dbReference type="AlphaFoldDB" id="A0A9P7XWJ2"/>
<keyword evidence="5" id="KW-0479">Metal-binding</keyword>
<dbReference type="EC" id="2.7.7.19" evidence="3"/>
<feature type="compositionally biased region" description="Basic residues" evidence="7">
    <location>
        <begin position="52"/>
        <end position="67"/>
    </location>
</feature>
<keyword evidence="11" id="KW-1185">Reference proteome</keyword>
<evidence type="ECO:0000259" key="8">
    <source>
        <dbReference type="Pfam" id="PF03828"/>
    </source>
</evidence>
<evidence type="ECO:0000256" key="7">
    <source>
        <dbReference type="SAM" id="MobiDB-lite"/>
    </source>
</evidence>
<feature type="compositionally biased region" description="Basic and acidic residues" evidence="7">
    <location>
        <begin position="293"/>
        <end position="304"/>
    </location>
</feature>
<keyword evidence="6" id="KW-0460">Magnesium</keyword>
<dbReference type="Pfam" id="PF03828">
    <property type="entry name" value="PAP_assoc"/>
    <property type="match status" value="1"/>
</dbReference>
<evidence type="ECO:0000256" key="1">
    <source>
        <dbReference type="ARBA" id="ARBA00001936"/>
    </source>
</evidence>
<dbReference type="CDD" id="cd05402">
    <property type="entry name" value="NT_PAP_TUTase"/>
    <property type="match status" value="1"/>
</dbReference>
<feature type="compositionally biased region" description="Low complexity" evidence="7">
    <location>
        <begin position="80"/>
        <end position="112"/>
    </location>
</feature>
<dbReference type="PANTHER" id="PTHR23092:SF15">
    <property type="entry name" value="INACTIVE NON-CANONICAL POLY(A) RNA POLYMERASE PROTEIN TRF4-2-RELATED"/>
    <property type="match status" value="1"/>
</dbReference>
<evidence type="ECO:0000313" key="11">
    <source>
        <dbReference type="Proteomes" id="UP000707451"/>
    </source>
</evidence>
<organism evidence="10 11">
    <name type="scientific">Linnemannia hyalina</name>
    <dbReference type="NCBI Taxonomy" id="64524"/>
    <lineage>
        <taxon>Eukaryota</taxon>
        <taxon>Fungi</taxon>
        <taxon>Fungi incertae sedis</taxon>
        <taxon>Mucoromycota</taxon>
        <taxon>Mortierellomycotina</taxon>
        <taxon>Mortierellomycetes</taxon>
        <taxon>Mortierellales</taxon>
        <taxon>Mortierellaceae</taxon>
        <taxon>Linnemannia</taxon>
    </lineage>
</organism>
<comment type="caution">
    <text evidence="10">The sequence shown here is derived from an EMBL/GenBank/DDBJ whole genome shotgun (WGS) entry which is preliminary data.</text>
</comment>
<evidence type="ECO:0000256" key="6">
    <source>
        <dbReference type="ARBA" id="ARBA00022842"/>
    </source>
</evidence>
<dbReference type="SUPFAM" id="SSF81301">
    <property type="entry name" value="Nucleotidyltransferase"/>
    <property type="match status" value="1"/>
</dbReference>
<feature type="domain" description="PAP-associated" evidence="8">
    <location>
        <begin position="566"/>
        <end position="623"/>
    </location>
</feature>
<dbReference type="InterPro" id="IPR043519">
    <property type="entry name" value="NT_sf"/>
</dbReference>
<gene>
    <name evidence="10" type="ORF">KI688_010704</name>
</gene>
<feature type="region of interest" description="Disordered" evidence="7">
    <location>
        <begin position="1"/>
        <end position="121"/>
    </location>
</feature>
<protein>
    <recommendedName>
        <fullName evidence="3">polynucleotide adenylyltransferase</fullName>
        <ecNumber evidence="3">2.7.7.19</ecNumber>
    </recommendedName>
</protein>
<feature type="domain" description="Poly(A) RNA polymerase mitochondrial-like central palm" evidence="9">
    <location>
        <begin position="376"/>
        <end position="507"/>
    </location>
</feature>